<keyword evidence="2" id="KW-1185">Reference proteome</keyword>
<evidence type="ECO:0000313" key="2">
    <source>
        <dbReference type="Proteomes" id="UP000254051"/>
    </source>
</evidence>
<name>A0A315ZS61_9FIRM</name>
<dbReference type="AlphaFoldDB" id="A0A315ZS61"/>
<dbReference type="Proteomes" id="UP000254051">
    <property type="component" value="Unassembled WGS sequence"/>
</dbReference>
<proteinExistence type="predicted"/>
<organism evidence="1 2">
    <name type="scientific">Faecalicatena contorta</name>
    <dbReference type="NCBI Taxonomy" id="39482"/>
    <lineage>
        <taxon>Bacteria</taxon>
        <taxon>Bacillati</taxon>
        <taxon>Bacillota</taxon>
        <taxon>Clostridia</taxon>
        <taxon>Lachnospirales</taxon>
        <taxon>Lachnospiraceae</taxon>
        <taxon>Faecalicatena</taxon>
    </lineage>
</organism>
<dbReference type="EMBL" id="UHJJ01000012">
    <property type="protein sequence ID" value="SUQ15419.1"/>
    <property type="molecule type" value="Genomic_DNA"/>
</dbReference>
<sequence>MFLEDNSEIAAYLRILSSGIAYPEAAIGGDRQKKPIEKGIVGRNRSKSNRFYYRYSGKKGNQNLCTGIYSRIL</sequence>
<evidence type="ECO:0000313" key="1">
    <source>
        <dbReference type="EMBL" id="SUQ15419.1"/>
    </source>
</evidence>
<gene>
    <name evidence="1" type="ORF">SAMN05216529_11269</name>
</gene>
<protein>
    <submittedName>
        <fullName evidence="1">Uncharacterized protein</fullName>
    </submittedName>
</protein>
<accession>A0A315ZS61</accession>
<reference evidence="2" key="1">
    <citation type="submission" date="2017-07" db="EMBL/GenBank/DDBJ databases">
        <authorList>
            <person name="Varghese N."/>
            <person name="Submissions S."/>
        </authorList>
    </citation>
    <scope>NUCLEOTIDE SEQUENCE [LARGE SCALE GENOMIC DNA]</scope>
    <source>
        <strain evidence="2">NLAE-zl-C134</strain>
    </source>
</reference>